<sequence>METTEKSVVRRFYDIVGSGRPEDLDEICSPGLVGHAGAGSNLAELKASIGSFLEPFPDLTADVRYLVQEDDLISSWVSFTATHEADFAGVPASGRRVKFAEWDLFRIRDGKIVEITQYCDLFTIMSQIGALPTAAPA</sequence>
<protein>
    <submittedName>
        <fullName evidence="1">Ester cyclase</fullName>
    </submittedName>
</protein>
<dbReference type="RefSeq" id="WP_194696785.1">
    <property type="nucleotide sequence ID" value="NZ_JADKPN010000002.1"/>
</dbReference>
<accession>A0A930VEY4</accession>
<reference evidence="1" key="1">
    <citation type="submission" date="2020-11" db="EMBL/GenBank/DDBJ databases">
        <title>Nocardioides sp. nov., isolated from Soil of Cynanchum wilfordii Hemsley rhizosphere.</title>
        <authorList>
            <person name="Lee J.-S."/>
            <person name="Suh M.K."/>
            <person name="Kim J.-S."/>
        </authorList>
    </citation>
    <scope>NUCLEOTIDE SEQUENCE</scope>
    <source>
        <strain evidence="1">KCTC 19275</strain>
    </source>
</reference>
<dbReference type="SUPFAM" id="SSF54427">
    <property type="entry name" value="NTF2-like"/>
    <property type="match status" value="1"/>
</dbReference>
<name>A0A930VEY4_9ACTN</name>
<dbReference type="InterPro" id="IPR009959">
    <property type="entry name" value="Cyclase_SnoaL-like"/>
</dbReference>
<dbReference type="PANTHER" id="PTHR38436:SF1">
    <property type="entry name" value="ESTER CYCLASE"/>
    <property type="match status" value="1"/>
</dbReference>
<dbReference type="Proteomes" id="UP000640489">
    <property type="component" value="Unassembled WGS sequence"/>
</dbReference>
<comment type="caution">
    <text evidence="1">The sequence shown here is derived from an EMBL/GenBank/DDBJ whole genome shotgun (WGS) entry which is preliminary data.</text>
</comment>
<proteinExistence type="predicted"/>
<dbReference type="InterPro" id="IPR032710">
    <property type="entry name" value="NTF2-like_dom_sf"/>
</dbReference>
<dbReference type="Pfam" id="PF07366">
    <property type="entry name" value="SnoaL"/>
    <property type="match status" value="1"/>
</dbReference>
<evidence type="ECO:0000313" key="1">
    <source>
        <dbReference type="EMBL" id="MBF4762730.1"/>
    </source>
</evidence>
<keyword evidence="2" id="KW-1185">Reference proteome</keyword>
<dbReference type="PANTHER" id="PTHR38436">
    <property type="entry name" value="POLYKETIDE CYCLASE SNOAL-LIKE DOMAIN"/>
    <property type="match status" value="1"/>
</dbReference>
<dbReference type="EMBL" id="JADKPN010000002">
    <property type="protein sequence ID" value="MBF4762730.1"/>
    <property type="molecule type" value="Genomic_DNA"/>
</dbReference>
<dbReference type="AlphaFoldDB" id="A0A930VEY4"/>
<dbReference type="Gene3D" id="3.10.450.50">
    <property type="match status" value="1"/>
</dbReference>
<dbReference type="GO" id="GO:0030638">
    <property type="term" value="P:polyketide metabolic process"/>
    <property type="evidence" value="ECO:0007669"/>
    <property type="project" value="InterPro"/>
</dbReference>
<organism evidence="1 2">
    <name type="scientific">Nocardioides islandensis</name>
    <dbReference type="NCBI Taxonomy" id="433663"/>
    <lineage>
        <taxon>Bacteria</taxon>
        <taxon>Bacillati</taxon>
        <taxon>Actinomycetota</taxon>
        <taxon>Actinomycetes</taxon>
        <taxon>Propionibacteriales</taxon>
        <taxon>Nocardioidaceae</taxon>
        <taxon>Nocardioides</taxon>
    </lineage>
</organism>
<gene>
    <name evidence="1" type="ORF">ISU07_06290</name>
</gene>
<evidence type="ECO:0000313" key="2">
    <source>
        <dbReference type="Proteomes" id="UP000640489"/>
    </source>
</evidence>